<dbReference type="AlphaFoldDB" id="A0A2Z7A7E4"/>
<organism evidence="2 3">
    <name type="scientific">Dorcoceras hygrometricum</name>
    <dbReference type="NCBI Taxonomy" id="472368"/>
    <lineage>
        <taxon>Eukaryota</taxon>
        <taxon>Viridiplantae</taxon>
        <taxon>Streptophyta</taxon>
        <taxon>Embryophyta</taxon>
        <taxon>Tracheophyta</taxon>
        <taxon>Spermatophyta</taxon>
        <taxon>Magnoliopsida</taxon>
        <taxon>eudicotyledons</taxon>
        <taxon>Gunneridae</taxon>
        <taxon>Pentapetalae</taxon>
        <taxon>asterids</taxon>
        <taxon>lamiids</taxon>
        <taxon>Lamiales</taxon>
        <taxon>Gesneriaceae</taxon>
        <taxon>Didymocarpoideae</taxon>
        <taxon>Trichosporeae</taxon>
        <taxon>Loxocarpinae</taxon>
        <taxon>Dorcoceras</taxon>
    </lineage>
</organism>
<keyword evidence="3" id="KW-1185">Reference proteome</keyword>
<name>A0A2Z7A7E4_9LAMI</name>
<protein>
    <submittedName>
        <fullName evidence="2">Uncharacterized protein</fullName>
    </submittedName>
</protein>
<sequence length="238" mass="26428">MVNINCGNIIEESALPGMPNGKYMGLILDTRTGATQPAARNAKCTTTTRGHLSWTLQVRVPRETRCILSALHRDCVTQHHITRILPKYLFQAHGCKQGAPIATLKPQPTAQAINNSQQNHKKVRPPHESKLVQKRQSSREVLNHSTLAYNDLPIFSDLENTRMLYPAYDNQNSPRFSQLAASKLGTAHDMHSGTAFSNMPDHALASLCVLNILEARTDVFLKDFAPSTISSWSSFSLK</sequence>
<dbReference type="Proteomes" id="UP000250235">
    <property type="component" value="Unassembled WGS sequence"/>
</dbReference>
<proteinExistence type="predicted"/>
<accession>A0A2Z7A7E4</accession>
<evidence type="ECO:0000256" key="1">
    <source>
        <dbReference type="SAM" id="MobiDB-lite"/>
    </source>
</evidence>
<feature type="compositionally biased region" description="Basic and acidic residues" evidence="1">
    <location>
        <begin position="125"/>
        <end position="135"/>
    </location>
</feature>
<reference evidence="2 3" key="1">
    <citation type="journal article" date="2015" name="Proc. Natl. Acad. Sci. U.S.A.">
        <title>The resurrection genome of Boea hygrometrica: A blueprint for survival of dehydration.</title>
        <authorList>
            <person name="Xiao L."/>
            <person name="Yang G."/>
            <person name="Zhang L."/>
            <person name="Yang X."/>
            <person name="Zhao S."/>
            <person name="Ji Z."/>
            <person name="Zhou Q."/>
            <person name="Hu M."/>
            <person name="Wang Y."/>
            <person name="Chen M."/>
            <person name="Xu Y."/>
            <person name="Jin H."/>
            <person name="Xiao X."/>
            <person name="Hu G."/>
            <person name="Bao F."/>
            <person name="Hu Y."/>
            <person name="Wan P."/>
            <person name="Li L."/>
            <person name="Deng X."/>
            <person name="Kuang T."/>
            <person name="Xiang C."/>
            <person name="Zhu J.K."/>
            <person name="Oliver M.J."/>
            <person name="He Y."/>
        </authorList>
    </citation>
    <scope>NUCLEOTIDE SEQUENCE [LARGE SCALE GENOMIC DNA]</scope>
    <source>
        <strain evidence="3">cv. XS01</strain>
    </source>
</reference>
<evidence type="ECO:0000313" key="2">
    <source>
        <dbReference type="EMBL" id="KZV17428.1"/>
    </source>
</evidence>
<evidence type="ECO:0000313" key="3">
    <source>
        <dbReference type="Proteomes" id="UP000250235"/>
    </source>
</evidence>
<dbReference type="EMBL" id="KV018340">
    <property type="protein sequence ID" value="KZV17428.1"/>
    <property type="molecule type" value="Genomic_DNA"/>
</dbReference>
<gene>
    <name evidence="2" type="ORF">F511_06717</name>
</gene>
<feature type="region of interest" description="Disordered" evidence="1">
    <location>
        <begin position="114"/>
        <end position="135"/>
    </location>
</feature>